<evidence type="ECO:0000256" key="5">
    <source>
        <dbReference type="SAM" id="Phobius"/>
    </source>
</evidence>
<feature type="transmembrane region" description="Helical" evidence="5">
    <location>
        <begin position="173"/>
        <end position="195"/>
    </location>
</feature>
<comment type="caution">
    <text evidence="6">The sequence shown here is derived from an EMBL/GenBank/DDBJ whole genome shotgun (WGS) entry which is preliminary data.</text>
</comment>
<comment type="subcellular location">
    <subcellularLocation>
        <location evidence="1">Membrane</location>
        <topology evidence="1">Multi-pass membrane protein</topology>
    </subcellularLocation>
</comment>
<dbReference type="Proteomes" id="UP000468413">
    <property type="component" value="Unassembled WGS sequence"/>
</dbReference>
<organism evidence="6 7">
    <name type="scientific">Bifidobacterium cebidarum</name>
    <dbReference type="NCBI Taxonomy" id="2650773"/>
    <lineage>
        <taxon>Bacteria</taxon>
        <taxon>Bacillati</taxon>
        <taxon>Actinomycetota</taxon>
        <taxon>Actinomycetes</taxon>
        <taxon>Bifidobacteriales</taxon>
        <taxon>Bifidobacteriaceae</taxon>
        <taxon>Bifidobacterium</taxon>
    </lineage>
</organism>
<accession>A0A6I1GEZ0</accession>
<evidence type="ECO:0000256" key="2">
    <source>
        <dbReference type="ARBA" id="ARBA00022692"/>
    </source>
</evidence>
<dbReference type="GO" id="GO:0016020">
    <property type="term" value="C:membrane"/>
    <property type="evidence" value="ECO:0007669"/>
    <property type="project" value="UniProtKB-SubCell"/>
</dbReference>
<evidence type="ECO:0000256" key="4">
    <source>
        <dbReference type="ARBA" id="ARBA00023136"/>
    </source>
</evidence>
<feature type="transmembrane region" description="Helical" evidence="5">
    <location>
        <begin position="326"/>
        <end position="346"/>
    </location>
</feature>
<feature type="transmembrane region" description="Helical" evidence="5">
    <location>
        <begin position="216"/>
        <end position="241"/>
    </location>
</feature>
<feature type="transmembrane region" description="Helical" evidence="5">
    <location>
        <begin position="47"/>
        <end position="69"/>
    </location>
</feature>
<dbReference type="InterPro" id="IPR002797">
    <property type="entry name" value="Polysacc_synth"/>
</dbReference>
<feature type="transmembrane region" description="Helical" evidence="5">
    <location>
        <begin position="120"/>
        <end position="139"/>
    </location>
</feature>
<keyword evidence="4 5" id="KW-0472">Membrane</keyword>
<protein>
    <submittedName>
        <fullName evidence="6">Flippase</fullName>
    </submittedName>
</protein>
<feature type="transmembrane region" description="Helical" evidence="5">
    <location>
        <begin position="253"/>
        <end position="274"/>
    </location>
</feature>
<keyword evidence="3 5" id="KW-1133">Transmembrane helix</keyword>
<proteinExistence type="predicted"/>
<feature type="transmembrane region" description="Helical" evidence="5">
    <location>
        <begin position="445"/>
        <end position="466"/>
    </location>
</feature>
<feature type="transmembrane region" description="Helical" evidence="5">
    <location>
        <begin position="416"/>
        <end position="439"/>
    </location>
</feature>
<sequence>MKYTRVRSLKFNAVMNMILMSSSFIFPLITVPYVSRVLDPSGMGAVAFAQSIISYFSLAALLGISTYGVRACAQVRDDPKELSRTVEELLIILAASTTLTFAAYLLALQFVPRLAGDKPLFLIFGTALWLASFGVEWFYQAIEQYGYITIRSIAVKLIGLILMFAFVHQASDYHVYGMIVVFTGYGANILNMLRLRAFITLMPFKELNIRRHFKPMASFLVSSVSSGMYAQADMVLLGFLATNHVVGIYQLVAKIKTMLVMAINSVVNVMLPRLSYYARNSQEKYHDLLVKNIDFVLLFASAGIACAALCPDAIIGILGGSQYRSAVLPLLCILPALLFVSLNTVLSQYLISSGHERQYAIVNFAGLVSSIIYCLILIPPLGATGAAISCSLCELTALLIRCWYARDFITTIRKDIRILPAPTSAITATAVILLIRQAWWPAQPLLQIITTGTGFTILYITLLLLLKEKTITTMIHRIQTR</sequence>
<feature type="transmembrane region" description="Helical" evidence="5">
    <location>
        <begin position="146"/>
        <end position="167"/>
    </location>
</feature>
<feature type="transmembrane region" description="Helical" evidence="5">
    <location>
        <begin position="12"/>
        <end position="35"/>
    </location>
</feature>
<feature type="transmembrane region" description="Helical" evidence="5">
    <location>
        <begin position="384"/>
        <end position="404"/>
    </location>
</feature>
<evidence type="ECO:0000256" key="1">
    <source>
        <dbReference type="ARBA" id="ARBA00004141"/>
    </source>
</evidence>
<dbReference type="CDD" id="cd13128">
    <property type="entry name" value="MATE_Wzx_like"/>
    <property type="match status" value="1"/>
</dbReference>
<dbReference type="RefSeq" id="WP_152209752.1">
    <property type="nucleotide sequence ID" value="NZ_WBVS01000005.1"/>
</dbReference>
<reference evidence="6 7" key="1">
    <citation type="submission" date="2019-09" db="EMBL/GenBank/DDBJ databases">
        <title>Characterization of the phylogenetic diversity of two novel species belonging to the genus Bifidobacterium: Bifidobacterium cebidarum sp. nov. and Bifidobacterium leontopitheci sp. nov.</title>
        <authorList>
            <person name="Lugli G.A."/>
            <person name="Duranti S."/>
            <person name="Milani C."/>
            <person name="Turroni F."/>
            <person name="Ventura M."/>
        </authorList>
    </citation>
    <scope>NUCLEOTIDE SEQUENCE [LARGE SCALE GENOMIC DNA]</scope>
    <source>
        <strain evidence="6 7">LMG 31469</strain>
    </source>
</reference>
<dbReference type="InterPro" id="IPR052556">
    <property type="entry name" value="PolySynth_Transporter"/>
</dbReference>
<dbReference type="EMBL" id="WBVS01000005">
    <property type="protein sequence ID" value="KAB7788107.1"/>
    <property type="molecule type" value="Genomic_DNA"/>
</dbReference>
<name>A0A6I1GEZ0_9BIFI</name>
<dbReference type="PANTHER" id="PTHR43424">
    <property type="entry name" value="LOCUS PUTATIVE PROTEIN 1-RELATED"/>
    <property type="match status" value="1"/>
</dbReference>
<feature type="transmembrane region" description="Helical" evidence="5">
    <location>
        <begin position="358"/>
        <end position="378"/>
    </location>
</feature>
<dbReference type="Pfam" id="PF01943">
    <property type="entry name" value="Polysacc_synt"/>
    <property type="match status" value="1"/>
</dbReference>
<feature type="transmembrane region" description="Helical" evidence="5">
    <location>
        <begin position="89"/>
        <end position="108"/>
    </location>
</feature>
<dbReference type="PANTHER" id="PTHR43424:SF1">
    <property type="entry name" value="LOCUS PUTATIVE PROTEIN 1-RELATED"/>
    <property type="match status" value="1"/>
</dbReference>
<dbReference type="AlphaFoldDB" id="A0A6I1GEZ0"/>
<evidence type="ECO:0000313" key="6">
    <source>
        <dbReference type="EMBL" id="KAB7788107.1"/>
    </source>
</evidence>
<keyword evidence="2 5" id="KW-0812">Transmembrane</keyword>
<evidence type="ECO:0000256" key="3">
    <source>
        <dbReference type="ARBA" id="ARBA00022989"/>
    </source>
</evidence>
<evidence type="ECO:0000313" key="7">
    <source>
        <dbReference type="Proteomes" id="UP000468413"/>
    </source>
</evidence>
<feature type="transmembrane region" description="Helical" evidence="5">
    <location>
        <begin position="295"/>
        <end position="320"/>
    </location>
</feature>
<keyword evidence="7" id="KW-1185">Reference proteome</keyword>
<gene>
    <name evidence="6" type="ORF">F7D08_1144</name>
</gene>